<proteinExistence type="predicted"/>
<dbReference type="RefSeq" id="WP_124735627.1">
    <property type="nucleotide sequence ID" value="NZ_WSSB01000014.1"/>
</dbReference>
<dbReference type="Proteomes" id="UP000467214">
    <property type="component" value="Unassembled WGS sequence"/>
</dbReference>
<evidence type="ECO:0000256" key="1">
    <source>
        <dbReference type="SAM" id="MobiDB-lite"/>
    </source>
</evidence>
<evidence type="ECO:0000313" key="4">
    <source>
        <dbReference type="Proteomes" id="UP000467214"/>
    </source>
</evidence>
<dbReference type="EMBL" id="WSSB01000014">
    <property type="protein sequence ID" value="MXR38042.1"/>
    <property type="molecule type" value="Genomic_DNA"/>
</dbReference>
<keyword evidence="2" id="KW-0812">Transmembrane</keyword>
<dbReference type="Pfam" id="PF05545">
    <property type="entry name" value="FixQ"/>
    <property type="match status" value="1"/>
</dbReference>
<organism evidence="3 4">
    <name type="scientific">Craterilacuibacter sinensis</name>
    <dbReference type="NCBI Taxonomy" id="2686017"/>
    <lineage>
        <taxon>Bacteria</taxon>
        <taxon>Pseudomonadati</taxon>
        <taxon>Pseudomonadota</taxon>
        <taxon>Betaproteobacteria</taxon>
        <taxon>Neisseriales</taxon>
        <taxon>Neisseriaceae</taxon>
        <taxon>Craterilacuibacter</taxon>
    </lineage>
</organism>
<evidence type="ECO:0000313" key="3">
    <source>
        <dbReference type="EMBL" id="MXR38042.1"/>
    </source>
</evidence>
<keyword evidence="2" id="KW-1133">Transmembrane helix</keyword>
<feature type="region of interest" description="Disordered" evidence="1">
    <location>
        <begin position="43"/>
        <end position="63"/>
    </location>
</feature>
<accession>A0A845BNN3</accession>
<comment type="caution">
    <text evidence="3">The sequence shown here is derived from an EMBL/GenBank/DDBJ whole genome shotgun (WGS) entry which is preliminary data.</text>
</comment>
<keyword evidence="2" id="KW-0472">Membrane</keyword>
<keyword evidence="4" id="KW-1185">Reference proteome</keyword>
<gene>
    <name evidence="3" type="ORF">GQF02_13775</name>
</gene>
<reference evidence="3 4" key="1">
    <citation type="submission" date="2019-12" db="EMBL/GenBank/DDBJ databases">
        <title>Neisseriaceae gen. nov. sp. Genome sequencing and assembly.</title>
        <authorList>
            <person name="Liu Z."/>
            <person name="Li A."/>
        </authorList>
    </citation>
    <scope>NUCLEOTIDE SEQUENCE [LARGE SCALE GENOMIC DNA]</scope>
    <source>
        <strain evidence="3 4">B2N2-7</strain>
    </source>
</reference>
<feature type="transmembrane region" description="Helical" evidence="2">
    <location>
        <begin position="6"/>
        <end position="27"/>
    </location>
</feature>
<sequence length="63" mass="7179">MEWVNFSRSLYTLACFTIFLVILIGAYSKKSKQRYEEAGMLPFMDDEHMPDSPSGQASKGVKQ</sequence>
<name>A0A845BNN3_9NEIS</name>
<evidence type="ECO:0000256" key="2">
    <source>
        <dbReference type="SAM" id="Phobius"/>
    </source>
</evidence>
<dbReference type="AlphaFoldDB" id="A0A845BNN3"/>
<protein>
    <submittedName>
        <fullName evidence="3">CcoQ/FixQ family Cbb3-type cytochrome c oxidase assembly chaperone</fullName>
    </submittedName>
</protein>
<dbReference type="InterPro" id="IPR008621">
    <property type="entry name" value="Cbb3-typ_cyt_oxidase_comp"/>
</dbReference>